<dbReference type="AlphaFoldDB" id="A0A6P2CN94"/>
<organism evidence="2 3">
    <name type="scientific">Leuconostoc litchii</name>
    <dbReference type="NCBI Taxonomy" id="1981069"/>
    <lineage>
        <taxon>Bacteria</taxon>
        <taxon>Bacillati</taxon>
        <taxon>Bacillota</taxon>
        <taxon>Bacilli</taxon>
        <taxon>Lactobacillales</taxon>
        <taxon>Lactobacillaceae</taxon>
        <taxon>Leuconostoc</taxon>
    </lineage>
</organism>
<sequence length="170" mass="19888">MKRKINIILIFEIILLSVLALMLIYHFVSFQENKQSKNWSVSTTFSTSINTDKSNNDVQHSQDVRHVFSVPYGNDMMNGTNSSNVFFTVWTLDDFETWITNYKNLSYTDKMNAKSSFGTSYTFVNLNIENDKNDLELTFDSFVQEHWFYFNTVSDFIEKHGKNADPKNIQ</sequence>
<proteinExistence type="predicted"/>
<evidence type="ECO:0000313" key="3">
    <source>
        <dbReference type="Proteomes" id="UP000442244"/>
    </source>
</evidence>
<keyword evidence="1" id="KW-0472">Membrane</keyword>
<accession>A0A6P2CN94</accession>
<name>A0A6P2CN94_9LACO</name>
<dbReference type="Proteomes" id="UP000442244">
    <property type="component" value="Unassembled WGS sequence"/>
</dbReference>
<comment type="caution">
    <text evidence="2">The sequence shown here is derived from an EMBL/GenBank/DDBJ whole genome shotgun (WGS) entry which is preliminary data.</text>
</comment>
<evidence type="ECO:0000313" key="2">
    <source>
        <dbReference type="EMBL" id="TYC47054.1"/>
    </source>
</evidence>
<feature type="transmembrane region" description="Helical" evidence="1">
    <location>
        <begin position="7"/>
        <end position="28"/>
    </location>
</feature>
<evidence type="ECO:0000256" key="1">
    <source>
        <dbReference type="SAM" id="Phobius"/>
    </source>
</evidence>
<protein>
    <submittedName>
        <fullName evidence="2">Uncharacterized protein</fullName>
    </submittedName>
</protein>
<dbReference type="EMBL" id="SDGY01000001">
    <property type="protein sequence ID" value="TYC47054.1"/>
    <property type="molecule type" value="Genomic_DNA"/>
</dbReference>
<keyword evidence="1" id="KW-0812">Transmembrane</keyword>
<keyword evidence="3" id="KW-1185">Reference proteome</keyword>
<keyword evidence="1" id="KW-1133">Transmembrane helix</keyword>
<dbReference type="RefSeq" id="WP_148604492.1">
    <property type="nucleotide sequence ID" value="NZ_BSUV01000001.1"/>
</dbReference>
<gene>
    <name evidence="2" type="ORF">ESZ47_02675</name>
</gene>
<reference evidence="2 3" key="1">
    <citation type="submission" date="2019-01" db="EMBL/GenBank/DDBJ databases">
        <title>Leuconostoc litchii sp. nov., a novel lactic acid bacterium isolated from lychee.</title>
        <authorList>
            <person name="Wang L.-T."/>
        </authorList>
    </citation>
    <scope>NUCLEOTIDE SEQUENCE [LARGE SCALE GENOMIC DNA]</scope>
    <source>
        <strain evidence="2 3">MB7</strain>
    </source>
</reference>
<dbReference type="OrthoDB" id="2144149at2"/>